<dbReference type="InterPro" id="IPR051163">
    <property type="entry name" value="Sodium:Solute_Symporter_SSF"/>
</dbReference>
<sequence>MHITGLAALLNGKTVILCYKAKGHQNKTIMEESSASEPLTSGFVLADYAVFATMLLVSMAIGLFQALKKSSRQANADEFFTGGRSLHAVPVGLSLCASFMSAVQVLGVPAEASRYGFKFLYMCLGQTINSLLTAYFFLPVFFRLGISSTNQYLKLRFGRGLQLLGSVQFLVATLLYTGIVIYAPALILNQATGLNLWASLFSTGAICTLYTTMGGVKAVIWTDVFQIVVMLSGFVAVLIHGTLLVGGPAVVLETARNGSRINFNDFDLNPQRRYTFWSLSVGGALVWLSMYGVNQAQVQRYISCRTERAAQWALFVNQVGLCLIVTSAATCGIVMFAYYIHCDPLKSGKISAPDLYMPYFVLDIFKNHPGFPGLFLACAYSGTLSTVSTNINAMAAVTMEDLLRPRLVHMSQKKLILLSRGLSVLHSFYIVDSSFHQALLYGVCCITVAVLSSLLEWGVLQGSFIVMGVVSGPLLGVFILGMFVPAANRLGAFSGIISGFCVSLWLGVGSSLYPPSEETMGVLPSYAGQCQSDNVTLNSPHQDEHSISTPLHLIDQGLHSFYSISYLYFGAMATSTVILVGLIVSYATGPTKRDQIKEGLLWWDLNKKQLDVPSERRIGMMSRMFPCLLHNACWDTLQPPVSLDKMGHEGTDNPQLVPLRNLEKVMG</sequence>
<feature type="transmembrane region" description="Helical" evidence="8">
    <location>
        <begin position="119"/>
        <end position="142"/>
    </location>
</feature>
<feature type="transmembrane region" description="Helical" evidence="8">
    <location>
        <begin position="194"/>
        <end position="212"/>
    </location>
</feature>
<feature type="transmembrane region" description="Helical" evidence="8">
    <location>
        <begin position="42"/>
        <end position="64"/>
    </location>
</feature>
<feature type="transmembrane region" description="Helical" evidence="8">
    <location>
        <begin position="85"/>
        <end position="107"/>
    </location>
</feature>
<evidence type="ECO:0000313" key="10">
    <source>
        <dbReference type="Proteomes" id="UP000693946"/>
    </source>
</evidence>
<evidence type="ECO:0000256" key="3">
    <source>
        <dbReference type="ARBA" id="ARBA00022475"/>
    </source>
</evidence>
<comment type="caution">
    <text evidence="9">The sequence shown here is derived from an EMBL/GenBank/DDBJ whole genome shotgun (WGS) entry which is preliminary data.</text>
</comment>
<feature type="transmembrane region" description="Helical" evidence="8">
    <location>
        <begin position="438"/>
        <end position="458"/>
    </location>
</feature>
<comment type="similarity">
    <text evidence="7">Belongs to the sodium:solute symporter (SSF) (TC 2.A.21) family.</text>
</comment>
<feature type="transmembrane region" description="Helical" evidence="8">
    <location>
        <begin position="163"/>
        <end position="188"/>
    </location>
</feature>
<keyword evidence="10" id="KW-1185">Reference proteome</keyword>
<gene>
    <name evidence="9" type="ORF">JOB18_013653</name>
</gene>
<comment type="subcellular location">
    <subcellularLocation>
        <location evidence="1">Cell membrane</location>
        <topology evidence="1">Multi-pass membrane protein</topology>
    </subcellularLocation>
</comment>
<dbReference type="PANTHER" id="PTHR42985">
    <property type="entry name" value="SODIUM-COUPLED MONOCARBOXYLATE TRANSPORTER"/>
    <property type="match status" value="1"/>
</dbReference>
<dbReference type="PROSITE" id="PS50283">
    <property type="entry name" value="NA_SOLUT_SYMP_3"/>
    <property type="match status" value="1"/>
</dbReference>
<dbReference type="NCBIfam" id="TIGR00813">
    <property type="entry name" value="sss"/>
    <property type="match status" value="1"/>
</dbReference>
<feature type="transmembrane region" description="Helical" evidence="8">
    <location>
        <begin position="274"/>
        <end position="293"/>
    </location>
</feature>
<dbReference type="GO" id="GO:0070062">
    <property type="term" value="C:extracellular exosome"/>
    <property type="evidence" value="ECO:0007669"/>
    <property type="project" value="TreeGrafter"/>
</dbReference>
<evidence type="ECO:0000256" key="7">
    <source>
        <dbReference type="RuleBase" id="RU362091"/>
    </source>
</evidence>
<keyword evidence="8" id="KW-0812">Transmembrane</keyword>
<feature type="transmembrane region" description="Helical" evidence="8">
    <location>
        <begin position="224"/>
        <end position="245"/>
    </location>
</feature>
<dbReference type="Proteomes" id="UP000693946">
    <property type="component" value="Linkage Group LG14"/>
</dbReference>
<dbReference type="GO" id="GO:0015293">
    <property type="term" value="F:symporter activity"/>
    <property type="evidence" value="ECO:0007669"/>
    <property type="project" value="TreeGrafter"/>
</dbReference>
<keyword evidence="5" id="KW-0406">Ion transport</keyword>
<feature type="transmembrane region" description="Helical" evidence="8">
    <location>
        <begin position="566"/>
        <end position="587"/>
    </location>
</feature>
<proteinExistence type="inferred from homology"/>
<dbReference type="GO" id="GO:1904200">
    <property type="term" value="P:iodide transmembrane transport"/>
    <property type="evidence" value="ECO:0007669"/>
    <property type="project" value="TreeGrafter"/>
</dbReference>
<keyword evidence="8" id="KW-1133">Transmembrane helix</keyword>
<keyword evidence="8" id="KW-0472">Membrane</keyword>
<dbReference type="Pfam" id="PF00474">
    <property type="entry name" value="SSF"/>
    <property type="match status" value="1"/>
</dbReference>
<evidence type="ECO:0000313" key="9">
    <source>
        <dbReference type="EMBL" id="KAG7513665.1"/>
    </source>
</evidence>
<evidence type="ECO:0000256" key="1">
    <source>
        <dbReference type="ARBA" id="ARBA00004651"/>
    </source>
</evidence>
<feature type="transmembrane region" description="Helical" evidence="8">
    <location>
        <begin position="464"/>
        <end position="483"/>
    </location>
</feature>
<protein>
    <submittedName>
        <fullName evidence="9">Sodium/iodide cotransporter</fullName>
    </submittedName>
</protein>
<reference evidence="9 10" key="1">
    <citation type="journal article" date="2021" name="Sci. Rep.">
        <title>Chromosome anchoring in Senegalese sole (Solea senegalensis) reveals sex-associated markers and genome rearrangements in flatfish.</title>
        <authorList>
            <person name="Guerrero-Cozar I."/>
            <person name="Gomez-Garrido J."/>
            <person name="Berbel C."/>
            <person name="Martinez-Blanch J.F."/>
            <person name="Alioto T."/>
            <person name="Claros M.G."/>
            <person name="Gagnaire P.A."/>
            <person name="Manchado M."/>
        </authorList>
    </citation>
    <scope>NUCLEOTIDE SEQUENCE [LARGE SCALE GENOMIC DNA]</scope>
    <source>
        <strain evidence="9">Sse05_10M</strain>
    </source>
</reference>
<accession>A0AAV6S9S9</accession>
<evidence type="ECO:0000256" key="6">
    <source>
        <dbReference type="ARBA" id="ARBA00023201"/>
    </source>
</evidence>
<keyword evidence="6" id="KW-0739">Sodium transport</keyword>
<keyword evidence="3" id="KW-1003">Cell membrane</keyword>
<dbReference type="GO" id="GO:0006814">
    <property type="term" value="P:sodium ion transport"/>
    <property type="evidence" value="ECO:0007669"/>
    <property type="project" value="UniProtKB-KW"/>
</dbReference>
<evidence type="ECO:0000256" key="4">
    <source>
        <dbReference type="ARBA" id="ARBA00023053"/>
    </source>
</evidence>
<dbReference type="AlphaFoldDB" id="A0AAV6S9S9"/>
<keyword evidence="4" id="KW-0915">Sodium</keyword>
<keyword evidence="2" id="KW-0813">Transport</keyword>
<dbReference type="InterPro" id="IPR001734">
    <property type="entry name" value="Na/solute_symporter"/>
</dbReference>
<organism evidence="9 10">
    <name type="scientific">Solea senegalensis</name>
    <name type="common">Senegalese sole</name>
    <dbReference type="NCBI Taxonomy" id="28829"/>
    <lineage>
        <taxon>Eukaryota</taxon>
        <taxon>Metazoa</taxon>
        <taxon>Chordata</taxon>
        <taxon>Craniata</taxon>
        <taxon>Vertebrata</taxon>
        <taxon>Euteleostomi</taxon>
        <taxon>Actinopterygii</taxon>
        <taxon>Neopterygii</taxon>
        <taxon>Teleostei</taxon>
        <taxon>Neoteleostei</taxon>
        <taxon>Acanthomorphata</taxon>
        <taxon>Carangaria</taxon>
        <taxon>Pleuronectiformes</taxon>
        <taxon>Pleuronectoidei</taxon>
        <taxon>Soleidae</taxon>
        <taxon>Solea</taxon>
    </lineage>
</organism>
<name>A0AAV6S9S9_SOLSE</name>
<feature type="transmembrane region" description="Helical" evidence="8">
    <location>
        <begin position="490"/>
        <end position="513"/>
    </location>
</feature>
<dbReference type="EMBL" id="JAGKHQ010000006">
    <property type="protein sequence ID" value="KAG7513665.1"/>
    <property type="molecule type" value="Genomic_DNA"/>
</dbReference>
<evidence type="ECO:0000256" key="8">
    <source>
        <dbReference type="SAM" id="Phobius"/>
    </source>
</evidence>
<evidence type="ECO:0000256" key="2">
    <source>
        <dbReference type="ARBA" id="ARBA00022448"/>
    </source>
</evidence>
<evidence type="ECO:0000256" key="5">
    <source>
        <dbReference type="ARBA" id="ARBA00023065"/>
    </source>
</evidence>
<dbReference type="GO" id="GO:0005886">
    <property type="term" value="C:plasma membrane"/>
    <property type="evidence" value="ECO:0007669"/>
    <property type="project" value="UniProtKB-SubCell"/>
</dbReference>
<feature type="transmembrane region" description="Helical" evidence="8">
    <location>
        <begin position="314"/>
        <end position="340"/>
    </location>
</feature>
<dbReference type="PANTHER" id="PTHR42985:SF11">
    <property type="entry name" value="SODIUM_IODIDE COTRANSPORTER"/>
    <property type="match status" value="1"/>
</dbReference>